<dbReference type="Pfam" id="PF23726">
    <property type="entry name" value="Beta-prop_RSE1_2nd"/>
    <property type="match status" value="1"/>
</dbReference>
<evidence type="ECO:0000259" key="3">
    <source>
        <dbReference type="Pfam" id="PF23726"/>
    </source>
</evidence>
<feature type="region of interest" description="Disordered" evidence="1">
    <location>
        <begin position="127"/>
        <end position="151"/>
    </location>
</feature>
<feature type="domain" description="RSE1/DDB1/CPSF1 second beta-propeller" evidence="3">
    <location>
        <begin position="623"/>
        <end position="860"/>
    </location>
</feature>
<dbReference type="InterPro" id="IPR050358">
    <property type="entry name" value="RSE1/DDB1/CFT1"/>
</dbReference>
<dbReference type="OrthoDB" id="20774at2759"/>
<dbReference type="Proteomes" id="UP000800082">
    <property type="component" value="Unassembled WGS sequence"/>
</dbReference>
<dbReference type="Pfam" id="PF10433">
    <property type="entry name" value="Beta-prop_RSE1_1st"/>
    <property type="match status" value="1"/>
</dbReference>
<dbReference type="InterPro" id="IPR058543">
    <property type="entry name" value="Beta-prop_RSE1/DDB1/CPSF1_2nd"/>
</dbReference>
<reference evidence="4" key="1">
    <citation type="journal article" date="2020" name="Stud. Mycol.">
        <title>101 Dothideomycetes genomes: a test case for predicting lifestyles and emergence of pathogens.</title>
        <authorList>
            <person name="Haridas S."/>
            <person name="Albert R."/>
            <person name="Binder M."/>
            <person name="Bloem J."/>
            <person name="Labutti K."/>
            <person name="Salamov A."/>
            <person name="Andreopoulos B."/>
            <person name="Baker S."/>
            <person name="Barry K."/>
            <person name="Bills G."/>
            <person name="Bluhm B."/>
            <person name="Cannon C."/>
            <person name="Castanera R."/>
            <person name="Culley D."/>
            <person name="Daum C."/>
            <person name="Ezra D."/>
            <person name="Gonzalez J."/>
            <person name="Henrissat B."/>
            <person name="Kuo A."/>
            <person name="Liang C."/>
            <person name="Lipzen A."/>
            <person name="Lutzoni F."/>
            <person name="Magnuson J."/>
            <person name="Mondo S."/>
            <person name="Nolan M."/>
            <person name="Ohm R."/>
            <person name="Pangilinan J."/>
            <person name="Park H.-J."/>
            <person name="Ramirez L."/>
            <person name="Alfaro M."/>
            <person name="Sun H."/>
            <person name="Tritt A."/>
            <person name="Yoshinaga Y."/>
            <person name="Zwiers L.-H."/>
            <person name="Turgeon B."/>
            <person name="Goodwin S."/>
            <person name="Spatafora J."/>
            <person name="Crous P."/>
            <person name="Grigoriev I."/>
        </authorList>
    </citation>
    <scope>NUCLEOTIDE SEQUENCE</scope>
    <source>
        <strain evidence="4">CBS 183.55</strain>
    </source>
</reference>
<dbReference type="RefSeq" id="XP_033445212.1">
    <property type="nucleotide sequence ID" value="XM_033593733.1"/>
</dbReference>
<evidence type="ECO:0000313" key="4">
    <source>
        <dbReference type="EMBL" id="KAF1924960.1"/>
    </source>
</evidence>
<dbReference type="Gene3D" id="2.130.10.10">
    <property type="entry name" value="YVTN repeat-like/Quinoprotein amine dehydrogenase"/>
    <property type="match status" value="3"/>
</dbReference>
<dbReference type="InterPro" id="IPR018846">
    <property type="entry name" value="Beta-prop_RSE1/DDB1/CPSF1_1st"/>
</dbReference>
<evidence type="ECO:0000256" key="1">
    <source>
        <dbReference type="SAM" id="MobiDB-lite"/>
    </source>
</evidence>
<protein>
    <submittedName>
        <fullName evidence="4">Uncharacterized protein</fullName>
    </submittedName>
</protein>
<accession>A0A6A5RCE7</accession>
<organism evidence="4 5">
    <name type="scientific">Didymella exigua CBS 183.55</name>
    <dbReference type="NCBI Taxonomy" id="1150837"/>
    <lineage>
        <taxon>Eukaryota</taxon>
        <taxon>Fungi</taxon>
        <taxon>Dikarya</taxon>
        <taxon>Ascomycota</taxon>
        <taxon>Pezizomycotina</taxon>
        <taxon>Dothideomycetes</taxon>
        <taxon>Pleosporomycetidae</taxon>
        <taxon>Pleosporales</taxon>
        <taxon>Pleosporineae</taxon>
        <taxon>Didymellaceae</taxon>
        <taxon>Didymella</taxon>
    </lineage>
</organism>
<sequence>MNHQVQGLVLVDNEWVSRPLDIYQIMARAQQDDTDTRESVVQPAGHPHIPGYGILSRTVLPSPLCKFILPANIRHKDLNDIVLVGEDSVQLKEIRDYGRLCHVAVKSNFSGRILTARVFGDPREIHANKTVGSPLPTKQTAPRNIPSATHTHGQDLPPEVIVLTLTTRTLMFLWAQRSATGQSFFQQKTIKLAAGSSRFDRLGQYLAVDPKRRALAVAAYEGRFMLYKTKSMDAWRNELRNGADTIPVEDERMISIGGRIMHMEFLSTAVGQDDYHVVLLFIVAHQGLTKLTCFDWDCRYDLNTAIARTERVSVDLDDQNPSLLIPLKRSPDFLLVFDTHVSLYKDVLSGAPQRIAVPIPDHIQPSLYPGDSTHRPRWVQWDRTPRNPDFPKESFYIAREDGRVMYAEQGPAGAVDLDDAGEWPYRIDQAFACISVDNSEFSQSYPDVLIAGAAGNDGMLCKVGAWPMEYSYATQYPAMNQFTYVESMPNWSPLAGLCVTKVPGIRDPYERQRSALFVPNGVAPHGQISELRNGLHALIDGSFGNMKGCTGLWVLEHGSQTVELDGKSARQHYAFVAVSLPLETLLLRLIRTQSEGHGEFSGAWDDGVWDVNQLPTEDEPLEDGITRNQETISACLFSDRFSIQITRENAQIVTRPALTLNDRLDFAAPILLAAAKYGFNFVAIALKRDGKTYLDVIPILRNGTFEKTDRPHMRHVLNTDPTCIELLELNGRTHILVGTLDSKISMFEVSYEYAVSMILQSSLDASSAGSSRTLCERAVILTSGDDHILVCATRDGLLLRRSVRDLKPELFTASAGDAMRTSRASVETEATDWVITRMGSTSAQLYPCATDGAAAFVSCASDFCRIRLPTGKESVLDVESIWFGSRTRPGYLQHPITAAYQLGYDQTITTPNERNMGGFLFVVSGDQMLFTYLDADAGRSGNASILYSGDETKVLPRKLITGAKPTHAAYLTLPRKMLVATTEAKEASAASEGHREIYSTLSLLNIHDDTPLDEVELKEEPGAEPTNRLVVAQYGLHHAERVYAIADWAYEDDRGKKYNLVIVSTGVGTGSGKETGRRLIFNLGQRGSKLSLQKESTYPHPVYCVAMFDRRATVSVVGNMIHFDEFDASLGRWFTRGMKELPSPGVHITVSRSNVYVSTLQHSHLCYEVTRGLEDSSVSFDQLFTDSRERSCTHHLALRNSDLSQDSHTEEESLVLITDKKTATVSGLYSSGGSTVINAATTAFEACLPRTVVRLQRGDIRPPWRRPSRFIRTSEKNVGILVDDIVGACSDGTIYSFSILSGPARHLLRLLQNLIEIKYARDPANQFTIVRHRSGDIFGVLMNGTGGAQDCAIRARDVDPRLKERRPSGSRNSHIDGDALLRFFEEDGNLQGLFSRDVDGDVPALFMELAEELLPQGSYHMRHRNKGTDGVFAGVRDWVDEVLMPLL</sequence>
<keyword evidence="5" id="KW-1185">Reference proteome</keyword>
<proteinExistence type="predicted"/>
<evidence type="ECO:0000259" key="2">
    <source>
        <dbReference type="Pfam" id="PF10433"/>
    </source>
</evidence>
<feature type="domain" description="RSE1/DDB1/CPSF1 first beta-propeller" evidence="2">
    <location>
        <begin position="67"/>
        <end position="406"/>
    </location>
</feature>
<dbReference type="GeneID" id="54351401"/>
<dbReference type="InterPro" id="IPR015943">
    <property type="entry name" value="WD40/YVTN_repeat-like_dom_sf"/>
</dbReference>
<gene>
    <name evidence="4" type="ORF">M421DRAFT_424372</name>
</gene>
<name>A0A6A5RCE7_9PLEO</name>
<evidence type="ECO:0000313" key="5">
    <source>
        <dbReference type="Proteomes" id="UP000800082"/>
    </source>
</evidence>
<dbReference type="EMBL" id="ML978989">
    <property type="protein sequence ID" value="KAF1924960.1"/>
    <property type="molecule type" value="Genomic_DNA"/>
</dbReference>
<dbReference type="PANTHER" id="PTHR10644">
    <property type="entry name" value="DNA REPAIR/RNA PROCESSING CPSF FAMILY"/>
    <property type="match status" value="1"/>
</dbReference>
<feature type="compositionally biased region" description="Polar residues" evidence="1">
    <location>
        <begin position="136"/>
        <end position="151"/>
    </location>
</feature>